<dbReference type="AlphaFoldDB" id="A0A226CYC8"/>
<accession>A0A226CYC8</accession>
<sequence length="1098" mass="122344">MGTTINDITISPGCSPPTDTNSPLSLSQVCPNTELEPLPTPAAPLPANIFVPPHILPSFQPVPPHHTNAFYRPPFPPSHISTIDGDFCACPPHISHIDNLTGWPTPATSSSYDAVFAHLIQALRFTSIQECNAHPPFVNPRSTNDPHFVSLLAQQLPSQLQQGIGTSDMRPHVVSAGSDSIHMLDAPRPRSSGQLMTFPDSPPTGGFRHNNYQQRTSQGNRNHRGRSSYFINRGGGFSTRQNVHSQFHITAPLNHWQSRNTEFRGTHPIQDGDGRNFGGGGRVHSRRRYNPNTNRPRSENHSLYSPPNAHPRQSRSNSLPIHTNYNPNRSSSHIPNTRRPDLLTRPNQPTNLSRPLSNSNPLPSSPSQRLAPHTAGGNIPFPSCPDCVASRHTNFSIPHTFKPGSGSSPMLFKQLAVSLTTIRPTDHNLVPTHLLPFIAHLNLTKPVLRIDRTARPISYLPRGRTTFLSETPSFSPDSLPSKPTIQLDPSSGHNTHHPPTHILLPDDSLLLATCSIAPDTGSSVLYLPPCDSERRAVQQDHTTSISYSRAMDQQVPKSPKATFSSTQFRAYNSSILLLTYLEEMQLASELLRLFDANFFFTRNHLLQMCGKFTSSISPTRPFNFTDSTAVDEKWYNEFTARHPEVFRNPNILTYYGAYGFCTRHNEKLTIVPPSKLITVPGASCHTRTNFVLVLTPPAISRVLKPRHTTYQDHAEPPIQPKETPPIPPLYPNIPFPTTSIHSLTSCAGYQSNPPPHPTSPPHPSSPQTNFLCIRHNSETPTLQQSSPTKALSTPTADTINLWLPSPPQPKILVRHMGHQLSPPRPPLPQIYPRILRHVPEFYLIPPLVVTPHVPSDIDHAIDSYTLPAWRNNVPILQRPRPLQFTTDISFLYTVDLLTSNPVEHPGVTPNFQKLDNQPRRTPRNHPEFQKFEYQPHRTPRSHPEFPKKLDNQPQHPGITPNFKNLTTNPVEHSEVTPNFQKNLITNPVEHSIHRRTFLRTSGFTSTPPAHSGERPNPIRSPNMHTILPQAKETRNFEIQTILDFHLDAEYTPSCDNALSHSGDLLDMIEGVSSTCPVSKNDAHRDTAGNEDPASTKSS</sequence>
<reference evidence="2 3" key="1">
    <citation type="submission" date="2015-12" db="EMBL/GenBank/DDBJ databases">
        <title>The genome of Folsomia candida.</title>
        <authorList>
            <person name="Faddeeva A."/>
            <person name="Derks M.F."/>
            <person name="Anvar Y."/>
            <person name="Smit S."/>
            <person name="Van Straalen N."/>
            <person name="Roelofs D."/>
        </authorList>
    </citation>
    <scope>NUCLEOTIDE SEQUENCE [LARGE SCALE GENOMIC DNA]</scope>
    <source>
        <strain evidence="2 3">VU population</strain>
        <tissue evidence="2">Whole body</tissue>
    </source>
</reference>
<feature type="compositionally biased region" description="Pro residues" evidence="1">
    <location>
        <begin position="717"/>
        <end position="731"/>
    </location>
</feature>
<feature type="compositionally biased region" description="Low complexity" evidence="1">
    <location>
        <begin position="351"/>
        <end position="367"/>
    </location>
</feature>
<feature type="compositionally biased region" description="Pro residues" evidence="1">
    <location>
        <begin position="752"/>
        <end position="764"/>
    </location>
</feature>
<dbReference type="EMBL" id="LNIX01000055">
    <property type="protein sequence ID" value="OXA37528.1"/>
    <property type="molecule type" value="Genomic_DNA"/>
</dbReference>
<feature type="region of interest" description="Disordered" evidence="1">
    <location>
        <begin position="1"/>
        <end position="25"/>
    </location>
</feature>
<feature type="region of interest" description="Disordered" evidence="1">
    <location>
        <begin position="744"/>
        <end position="771"/>
    </location>
</feature>
<feature type="compositionally biased region" description="Polar residues" evidence="1">
    <location>
        <begin position="469"/>
        <end position="493"/>
    </location>
</feature>
<feature type="region of interest" description="Disordered" evidence="1">
    <location>
        <begin position="469"/>
        <end position="499"/>
    </location>
</feature>
<protein>
    <submittedName>
        <fullName evidence="2">Uncharacterized protein</fullName>
    </submittedName>
</protein>
<organism evidence="2 3">
    <name type="scientific">Folsomia candida</name>
    <name type="common">Springtail</name>
    <dbReference type="NCBI Taxonomy" id="158441"/>
    <lineage>
        <taxon>Eukaryota</taxon>
        <taxon>Metazoa</taxon>
        <taxon>Ecdysozoa</taxon>
        <taxon>Arthropoda</taxon>
        <taxon>Hexapoda</taxon>
        <taxon>Collembola</taxon>
        <taxon>Entomobryomorpha</taxon>
        <taxon>Isotomoidea</taxon>
        <taxon>Isotomidae</taxon>
        <taxon>Proisotominae</taxon>
        <taxon>Folsomia</taxon>
    </lineage>
</organism>
<evidence type="ECO:0000256" key="1">
    <source>
        <dbReference type="SAM" id="MobiDB-lite"/>
    </source>
</evidence>
<feature type="region of interest" description="Disordered" evidence="1">
    <location>
        <begin position="905"/>
        <end position="955"/>
    </location>
</feature>
<feature type="compositionally biased region" description="Basic and acidic residues" evidence="1">
    <location>
        <begin position="924"/>
        <end position="950"/>
    </location>
</feature>
<proteinExistence type="predicted"/>
<feature type="compositionally biased region" description="Polar residues" evidence="1">
    <location>
        <begin position="210"/>
        <end position="220"/>
    </location>
</feature>
<comment type="caution">
    <text evidence="2">The sequence shown here is derived from an EMBL/GenBank/DDBJ whole genome shotgun (WGS) entry which is preliminary data.</text>
</comment>
<feature type="compositionally biased region" description="Basic and acidic residues" evidence="1">
    <location>
        <begin position="263"/>
        <end position="274"/>
    </location>
</feature>
<dbReference type="Proteomes" id="UP000198287">
    <property type="component" value="Unassembled WGS sequence"/>
</dbReference>
<feature type="region of interest" description="Disordered" evidence="1">
    <location>
        <begin position="186"/>
        <end position="237"/>
    </location>
</feature>
<feature type="region of interest" description="Disordered" evidence="1">
    <location>
        <begin position="263"/>
        <end position="377"/>
    </location>
</feature>
<evidence type="ECO:0000313" key="3">
    <source>
        <dbReference type="Proteomes" id="UP000198287"/>
    </source>
</evidence>
<gene>
    <name evidence="2" type="ORF">Fcan01_27658</name>
</gene>
<feature type="region of interest" description="Disordered" evidence="1">
    <location>
        <begin position="1075"/>
        <end position="1098"/>
    </location>
</feature>
<feature type="compositionally biased region" description="Polar residues" evidence="1">
    <location>
        <begin position="314"/>
        <end position="335"/>
    </location>
</feature>
<feature type="region of interest" description="Disordered" evidence="1">
    <location>
        <begin position="1001"/>
        <end position="1022"/>
    </location>
</feature>
<evidence type="ECO:0000313" key="2">
    <source>
        <dbReference type="EMBL" id="OXA37528.1"/>
    </source>
</evidence>
<keyword evidence="3" id="KW-1185">Reference proteome</keyword>
<name>A0A226CYC8_FOLCA</name>
<feature type="region of interest" description="Disordered" evidence="1">
    <location>
        <begin position="707"/>
        <end position="731"/>
    </location>
</feature>